<feature type="domain" description="Methyltransferase FkbM" evidence="1">
    <location>
        <begin position="90"/>
        <end position="239"/>
    </location>
</feature>
<dbReference type="EMBL" id="UOYO01000046">
    <property type="protein sequence ID" value="VAY88103.1"/>
    <property type="molecule type" value="Genomic_DNA"/>
</dbReference>
<accession>A0A3B1E7L1</accession>
<dbReference type="AlphaFoldDB" id="A0A3B1E7L1"/>
<keyword evidence="2" id="KW-0489">Methyltransferase</keyword>
<evidence type="ECO:0000259" key="1">
    <source>
        <dbReference type="Pfam" id="PF05050"/>
    </source>
</evidence>
<dbReference type="InterPro" id="IPR029063">
    <property type="entry name" value="SAM-dependent_MTases_sf"/>
</dbReference>
<gene>
    <name evidence="2" type="ORF">MNB_ARC-1_787</name>
</gene>
<dbReference type="Gene3D" id="3.40.50.150">
    <property type="entry name" value="Vaccinia Virus protein VP39"/>
    <property type="match status" value="1"/>
</dbReference>
<reference evidence="2" key="1">
    <citation type="submission" date="2018-10" db="EMBL/GenBank/DDBJ databases">
        <authorList>
            <person name="Aoki K."/>
        </authorList>
    </citation>
    <scope>NUCLEOTIDE SEQUENCE</scope>
</reference>
<dbReference type="InterPro" id="IPR052514">
    <property type="entry name" value="SAM-dependent_MTase"/>
</dbReference>
<dbReference type="InterPro" id="IPR006342">
    <property type="entry name" value="FkbM_mtfrase"/>
</dbReference>
<name>A0A3B1E7L1_9ZZZZ</name>
<dbReference type="PANTHER" id="PTHR34203:SF15">
    <property type="entry name" value="SLL1173 PROTEIN"/>
    <property type="match status" value="1"/>
</dbReference>
<dbReference type="PANTHER" id="PTHR34203">
    <property type="entry name" value="METHYLTRANSFERASE, FKBM FAMILY PROTEIN"/>
    <property type="match status" value="1"/>
</dbReference>
<dbReference type="GO" id="GO:0032259">
    <property type="term" value="P:methylation"/>
    <property type="evidence" value="ECO:0007669"/>
    <property type="project" value="UniProtKB-KW"/>
</dbReference>
<dbReference type="NCBIfam" id="TIGR01444">
    <property type="entry name" value="fkbM_fam"/>
    <property type="match status" value="1"/>
</dbReference>
<dbReference type="GO" id="GO:0008168">
    <property type="term" value="F:methyltransferase activity"/>
    <property type="evidence" value="ECO:0007669"/>
    <property type="project" value="UniProtKB-KW"/>
</dbReference>
<protein>
    <submittedName>
        <fullName evidence="2">Methyltransferase, FkbM family domain protein</fullName>
    </submittedName>
</protein>
<keyword evidence="2" id="KW-0808">Transferase</keyword>
<proteinExistence type="predicted"/>
<dbReference type="Pfam" id="PF05050">
    <property type="entry name" value="Methyltransf_21"/>
    <property type="match status" value="1"/>
</dbReference>
<organism evidence="2">
    <name type="scientific">hydrothermal vent metagenome</name>
    <dbReference type="NCBI Taxonomy" id="652676"/>
    <lineage>
        <taxon>unclassified sequences</taxon>
        <taxon>metagenomes</taxon>
        <taxon>ecological metagenomes</taxon>
    </lineage>
</organism>
<evidence type="ECO:0000313" key="2">
    <source>
        <dbReference type="EMBL" id="VAY88103.1"/>
    </source>
</evidence>
<sequence length="278" mass="31699">MTQIDFNKRLKEIKEIKSKNNFSKTNVNSLHKLPKLSGVLEFSFKEHIFFMLNLNNDDGVALKYLYRDYYENTSLSLWYDISKQDGALLDVGAHTGIYTIISNLANSKNNTISLEPYYMNYARLVSNLKLNNIDATNAIMCALSDECKQTKLQINTNHLYHTSGGKVSDAGNTPINTIELDSLKVNKKVIGIKIDTEGHEHKVLKGGYNTIKNYLPDIILEINKESFLQCFDMLKSLSYNAYYIDEENNKLSILENSNINFDSTEGMNAFFSINKKII</sequence>
<dbReference type="SUPFAM" id="SSF53335">
    <property type="entry name" value="S-adenosyl-L-methionine-dependent methyltransferases"/>
    <property type="match status" value="1"/>
</dbReference>